<evidence type="ECO:0000313" key="2">
    <source>
        <dbReference type="Proteomes" id="UP001062846"/>
    </source>
</evidence>
<protein>
    <submittedName>
        <fullName evidence="1">Uncharacterized protein</fullName>
    </submittedName>
</protein>
<keyword evidence="2" id="KW-1185">Reference proteome</keyword>
<dbReference type="EMBL" id="CM046394">
    <property type="protein sequence ID" value="KAI8547607.1"/>
    <property type="molecule type" value="Genomic_DNA"/>
</dbReference>
<gene>
    <name evidence="1" type="ORF">RHMOL_Rhmol07G0208500</name>
</gene>
<comment type="caution">
    <text evidence="1">The sequence shown here is derived from an EMBL/GenBank/DDBJ whole genome shotgun (WGS) entry which is preliminary data.</text>
</comment>
<name>A0ACC0N4F0_RHOML</name>
<accession>A0ACC0N4F0</accession>
<proteinExistence type="predicted"/>
<dbReference type="Proteomes" id="UP001062846">
    <property type="component" value="Chromosome 7"/>
</dbReference>
<sequence length="142" mass="16289">MNIDDDCMLCNSGLKSQHHLFFQCPFSFSVWAEVWRRPSNDLIPFTLDDIVVWYIQQSAYYRYELQELGSEKCSSMLLYIYLVDRVESKDFATKGLAKDQLILKTISCVREILSLKRGVVQSQVNSALRSSLSLSDGNFSPS</sequence>
<organism evidence="1 2">
    <name type="scientific">Rhododendron molle</name>
    <name type="common">Chinese azalea</name>
    <name type="synonym">Azalea mollis</name>
    <dbReference type="NCBI Taxonomy" id="49168"/>
    <lineage>
        <taxon>Eukaryota</taxon>
        <taxon>Viridiplantae</taxon>
        <taxon>Streptophyta</taxon>
        <taxon>Embryophyta</taxon>
        <taxon>Tracheophyta</taxon>
        <taxon>Spermatophyta</taxon>
        <taxon>Magnoliopsida</taxon>
        <taxon>eudicotyledons</taxon>
        <taxon>Gunneridae</taxon>
        <taxon>Pentapetalae</taxon>
        <taxon>asterids</taxon>
        <taxon>Ericales</taxon>
        <taxon>Ericaceae</taxon>
        <taxon>Ericoideae</taxon>
        <taxon>Rhodoreae</taxon>
        <taxon>Rhododendron</taxon>
    </lineage>
</organism>
<reference evidence="1" key="1">
    <citation type="submission" date="2022-02" db="EMBL/GenBank/DDBJ databases">
        <title>Plant Genome Project.</title>
        <authorList>
            <person name="Zhang R.-G."/>
        </authorList>
    </citation>
    <scope>NUCLEOTIDE SEQUENCE</scope>
    <source>
        <strain evidence="1">AT1</strain>
    </source>
</reference>
<evidence type="ECO:0000313" key="1">
    <source>
        <dbReference type="EMBL" id="KAI8547607.1"/>
    </source>
</evidence>